<evidence type="ECO:0000256" key="4">
    <source>
        <dbReference type="ARBA" id="ARBA00022692"/>
    </source>
</evidence>
<organism evidence="10 11">
    <name type="scientific">Nonomuraea helvata</name>
    <dbReference type="NCBI Taxonomy" id="37484"/>
    <lineage>
        <taxon>Bacteria</taxon>
        <taxon>Bacillati</taxon>
        <taxon>Actinomycetota</taxon>
        <taxon>Actinomycetes</taxon>
        <taxon>Streptosporangiales</taxon>
        <taxon>Streptosporangiaceae</taxon>
        <taxon>Nonomuraea</taxon>
    </lineage>
</organism>
<evidence type="ECO:0000256" key="8">
    <source>
        <dbReference type="SAM" id="Phobius"/>
    </source>
</evidence>
<feature type="region of interest" description="Disordered" evidence="7">
    <location>
        <begin position="669"/>
        <end position="701"/>
    </location>
</feature>
<dbReference type="InterPro" id="IPR050545">
    <property type="entry name" value="Mycobact_MmpL"/>
</dbReference>
<dbReference type="Gene3D" id="1.20.1640.10">
    <property type="entry name" value="Multidrug efflux transporter AcrB transmembrane domain"/>
    <property type="match status" value="2"/>
</dbReference>
<dbReference type="EMBL" id="JBHMBW010000002">
    <property type="protein sequence ID" value="MFB9622228.1"/>
    <property type="molecule type" value="Genomic_DNA"/>
</dbReference>
<gene>
    <name evidence="10" type="ORF">ACFFSA_03965</name>
</gene>
<evidence type="ECO:0000256" key="3">
    <source>
        <dbReference type="ARBA" id="ARBA00022475"/>
    </source>
</evidence>
<protein>
    <submittedName>
        <fullName evidence="10">MMPL family transporter</fullName>
    </submittedName>
</protein>
<evidence type="ECO:0000256" key="1">
    <source>
        <dbReference type="ARBA" id="ARBA00004651"/>
    </source>
</evidence>
<dbReference type="Pfam" id="PF03176">
    <property type="entry name" value="MMPL"/>
    <property type="match status" value="2"/>
</dbReference>
<feature type="transmembrane region" description="Helical" evidence="8">
    <location>
        <begin position="526"/>
        <end position="549"/>
    </location>
</feature>
<comment type="caution">
    <text evidence="10">The sequence shown here is derived from an EMBL/GenBank/DDBJ whole genome shotgun (WGS) entry which is preliminary data.</text>
</comment>
<feature type="transmembrane region" description="Helical" evidence="8">
    <location>
        <begin position="214"/>
        <end position="238"/>
    </location>
</feature>
<reference evidence="10 11" key="1">
    <citation type="submission" date="2024-09" db="EMBL/GenBank/DDBJ databases">
        <authorList>
            <person name="Sun Q."/>
            <person name="Mori K."/>
        </authorList>
    </citation>
    <scope>NUCLEOTIDE SEQUENCE [LARGE SCALE GENOMIC DNA]</scope>
    <source>
        <strain evidence="10 11">JCM 3143</strain>
    </source>
</reference>
<evidence type="ECO:0000256" key="7">
    <source>
        <dbReference type="SAM" id="MobiDB-lite"/>
    </source>
</evidence>
<evidence type="ECO:0000256" key="2">
    <source>
        <dbReference type="ARBA" id="ARBA00010157"/>
    </source>
</evidence>
<dbReference type="RefSeq" id="WP_345001553.1">
    <property type="nucleotide sequence ID" value="NZ_BAAAXV010000009.1"/>
</dbReference>
<dbReference type="Proteomes" id="UP001589532">
    <property type="component" value="Unassembled WGS sequence"/>
</dbReference>
<dbReference type="PANTHER" id="PTHR33406">
    <property type="entry name" value="MEMBRANE PROTEIN MJ1562-RELATED"/>
    <property type="match status" value="1"/>
</dbReference>
<comment type="subcellular location">
    <subcellularLocation>
        <location evidence="1">Cell membrane</location>
        <topology evidence="1">Multi-pass membrane protein</topology>
    </subcellularLocation>
</comment>
<feature type="domain" description="SSD" evidence="9">
    <location>
        <begin position="173"/>
        <end position="313"/>
    </location>
</feature>
<evidence type="ECO:0000256" key="6">
    <source>
        <dbReference type="ARBA" id="ARBA00023136"/>
    </source>
</evidence>
<evidence type="ECO:0000256" key="5">
    <source>
        <dbReference type="ARBA" id="ARBA00022989"/>
    </source>
</evidence>
<accession>A0ABV5RSI1</accession>
<name>A0ABV5RSI1_9ACTN</name>
<proteinExistence type="inferred from homology"/>
<evidence type="ECO:0000313" key="11">
    <source>
        <dbReference type="Proteomes" id="UP001589532"/>
    </source>
</evidence>
<feature type="transmembrane region" description="Helical" evidence="8">
    <location>
        <begin position="608"/>
        <end position="630"/>
    </location>
</feature>
<dbReference type="SUPFAM" id="SSF82866">
    <property type="entry name" value="Multidrug efflux transporter AcrB transmembrane domain"/>
    <property type="match status" value="2"/>
</dbReference>
<keyword evidence="11" id="KW-1185">Reference proteome</keyword>
<dbReference type="PANTHER" id="PTHR33406:SF11">
    <property type="entry name" value="MEMBRANE PROTEIN SCO6666-RELATED"/>
    <property type="match status" value="1"/>
</dbReference>
<feature type="transmembrane region" description="Helical" evidence="8">
    <location>
        <begin position="346"/>
        <end position="366"/>
    </location>
</feature>
<feature type="transmembrane region" description="Helical" evidence="8">
    <location>
        <begin position="292"/>
        <end position="314"/>
    </location>
</feature>
<evidence type="ECO:0000313" key="10">
    <source>
        <dbReference type="EMBL" id="MFB9622228.1"/>
    </source>
</evidence>
<feature type="transmembrane region" description="Helical" evidence="8">
    <location>
        <begin position="555"/>
        <end position="577"/>
    </location>
</feature>
<keyword evidence="5 8" id="KW-1133">Transmembrane helix</keyword>
<feature type="transmembrane region" description="Helical" evidence="8">
    <location>
        <begin position="636"/>
        <end position="658"/>
    </location>
</feature>
<dbReference type="InterPro" id="IPR000731">
    <property type="entry name" value="SSD"/>
</dbReference>
<sequence length="758" mass="79206">MGRLVYRGRWTLLALSLVAALLIAPLARSGRVTGGGFEDPRTGSAIAARWSEQWYGGQSPDVVVLYRHPAVKVRDPRYKKAVHDSLRRLPDAYVRRMATYWTTGSKEMVSGDEHSTYALITLKGAKRESYAAIAGRLRSARNLYVKVGGAVPTQAELDAQAAADLGRAAAVGAPVLLVLLVAVFGSLVAALLPLLVGALAVLCALALLPEVSVYSWYAVMLLGLGLAAGHSLLMLRTFREELRGGASNEEAVARTMASAGRAVAVSGATVAASLLALLLFPQPFLRSIGLGAAAVALIAAVAALTLLPALLGILGSRVDALRPVPDLPQGGGLWHAVASGVVRRPVAYLVAVTVVLVSLSAPLSHLQFGNADHRALPAASDSRLVAEALDRDFRGNALSPIDVHVLADGVLYARPFMEQVERLPHVTGVDVAGESRKNGDVRLAVRHDLDPMSAQAEALVTSIRSLTPEPEVRQVVVGGSTAARLDLSGSLSATLPWLALVVCAVMSVLLCAGSGSLVLPVRALTAMALSVGASFGVLAWAFQGGWLGFAGPVDVSVALLIVVVLFGLSVSYEVYLVSRARSEWLRTGDHAGAVAAGLRETGGVITGAALLPMAVAGAFATAGITVVRLLGVGLCVAIAVDAVLVCVLLGPASLWLLGSASWWPLRPRERAGPREDPPPLPLPPADRRPITAGGSDQRPMLTLKGRPAVFGADTDPVPVPAEPAELDRPAWEKVAEGRTRAVRANTDGSGWKWVEVDE</sequence>
<keyword evidence="4 8" id="KW-0812">Transmembrane</keyword>
<feature type="transmembrane region" description="Helical" evidence="8">
    <location>
        <begin position="259"/>
        <end position="280"/>
    </location>
</feature>
<keyword evidence="6 8" id="KW-0472">Membrane</keyword>
<dbReference type="InterPro" id="IPR004869">
    <property type="entry name" value="MMPL_dom"/>
</dbReference>
<feature type="transmembrane region" description="Helical" evidence="8">
    <location>
        <begin position="497"/>
        <end position="519"/>
    </location>
</feature>
<evidence type="ECO:0000259" key="9">
    <source>
        <dbReference type="PROSITE" id="PS50156"/>
    </source>
</evidence>
<keyword evidence="3" id="KW-1003">Cell membrane</keyword>
<comment type="similarity">
    <text evidence="2">Belongs to the resistance-nodulation-cell division (RND) (TC 2.A.6) family. MmpL subfamily.</text>
</comment>
<dbReference type="PROSITE" id="PS50156">
    <property type="entry name" value="SSD"/>
    <property type="match status" value="1"/>
</dbReference>